<keyword evidence="2" id="KW-0812">Transmembrane</keyword>
<feature type="domain" description="Transglycosylase SLT" evidence="3">
    <location>
        <begin position="95"/>
        <end position="188"/>
    </location>
</feature>
<proteinExistence type="predicted"/>
<dbReference type="OrthoDB" id="9813368at2"/>
<name>A0A2T4YYW9_9BACL</name>
<dbReference type="Pfam" id="PF01551">
    <property type="entry name" value="Peptidase_M23"/>
    <property type="match status" value="1"/>
</dbReference>
<dbReference type="SUPFAM" id="SSF51261">
    <property type="entry name" value="Duplicated hybrid motif"/>
    <property type="match status" value="1"/>
</dbReference>
<keyword evidence="1" id="KW-0732">Signal</keyword>
<protein>
    <submittedName>
        <fullName evidence="5">Transglycosylase-like protein with SLT domain</fullName>
    </submittedName>
</protein>
<dbReference type="SUPFAM" id="SSF53955">
    <property type="entry name" value="Lysozyme-like"/>
    <property type="match status" value="1"/>
</dbReference>
<keyword evidence="2" id="KW-1133">Transmembrane helix</keyword>
<dbReference type="PANTHER" id="PTHR21666">
    <property type="entry name" value="PEPTIDASE-RELATED"/>
    <property type="match status" value="1"/>
</dbReference>
<dbReference type="GO" id="GO:0004222">
    <property type="term" value="F:metalloendopeptidase activity"/>
    <property type="evidence" value="ECO:0007669"/>
    <property type="project" value="TreeGrafter"/>
</dbReference>
<dbReference type="Gene3D" id="2.70.70.10">
    <property type="entry name" value="Glucose Permease (Domain IIA)"/>
    <property type="match status" value="1"/>
</dbReference>
<keyword evidence="6" id="KW-1185">Reference proteome</keyword>
<dbReference type="CDD" id="cd12797">
    <property type="entry name" value="M23_peptidase"/>
    <property type="match status" value="1"/>
</dbReference>
<dbReference type="InterPro" id="IPR050570">
    <property type="entry name" value="Cell_wall_metabolism_enzyme"/>
</dbReference>
<dbReference type="Proteomes" id="UP000241639">
    <property type="component" value="Unassembled WGS sequence"/>
</dbReference>
<evidence type="ECO:0000256" key="1">
    <source>
        <dbReference type="ARBA" id="ARBA00022729"/>
    </source>
</evidence>
<keyword evidence="2" id="KW-0472">Membrane</keyword>
<accession>A0A2T4YYW9</accession>
<dbReference type="EMBL" id="PZZP01000006">
    <property type="protein sequence ID" value="PTM52178.1"/>
    <property type="molecule type" value="Genomic_DNA"/>
</dbReference>
<dbReference type="PANTHER" id="PTHR21666:SF289">
    <property type="entry name" value="L-ALA--D-GLU ENDOPEPTIDASE"/>
    <property type="match status" value="1"/>
</dbReference>
<feature type="transmembrane region" description="Helical" evidence="2">
    <location>
        <begin position="35"/>
        <end position="62"/>
    </location>
</feature>
<evidence type="ECO:0000313" key="5">
    <source>
        <dbReference type="EMBL" id="PTM52178.1"/>
    </source>
</evidence>
<dbReference type="AlphaFoldDB" id="A0A2T4YYW9"/>
<sequence length="356" mass="37843">MSTQGSTASRVARWAGGWVVHRAAQAAVAALGWEVILIIFLILLLFAIPVLGVLAIGLIAVFTTPEMPPEGTLGQIEGVQYADIINTAVAAASAKYDVDLDPALIAGMIQQESNWDPKAESPAGAQGLMQIMPFNLNGIDPYNPRQNIFRGTEIIASHLKTYDGDVEKALAAYNAGPGAVSKNISNGGDGIPQNGETPEYVEKVLGYQKTYQSQVKKGEMVAVIGDGTLGMPAEAQISCDYHCYDDHGGIDFSGQGNRAIYAAADGQVVRKEDLNGRSYGTLVVIDHGGGLETAYAHMEWDDILVEAGQVVKRGEPIGTMGNNGKSSGVHLHFEVRLNGERVDPTPYLQSKSEGDS</sequence>
<dbReference type="Gene3D" id="1.10.530.10">
    <property type="match status" value="1"/>
</dbReference>
<dbReference type="CDD" id="cd00254">
    <property type="entry name" value="LT-like"/>
    <property type="match status" value="1"/>
</dbReference>
<dbReference type="InterPro" id="IPR023346">
    <property type="entry name" value="Lysozyme-like_dom_sf"/>
</dbReference>
<evidence type="ECO:0000259" key="3">
    <source>
        <dbReference type="Pfam" id="PF01464"/>
    </source>
</evidence>
<evidence type="ECO:0000259" key="4">
    <source>
        <dbReference type="Pfam" id="PF01551"/>
    </source>
</evidence>
<dbReference type="InterPro" id="IPR016047">
    <property type="entry name" value="M23ase_b-sheet_dom"/>
</dbReference>
<reference evidence="5 6" key="1">
    <citation type="submission" date="2018-04" db="EMBL/GenBank/DDBJ databases">
        <title>Genomic Encyclopedia of Archaeal and Bacterial Type Strains, Phase II (KMG-II): from individual species to whole genera.</title>
        <authorList>
            <person name="Goeker M."/>
        </authorList>
    </citation>
    <scope>NUCLEOTIDE SEQUENCE [LARGE SCALE GENOMIC DNA]</scope>
    <source>
        <strain evidence="5 6">DSM 45169</strain>
    </source>
</reference>
<dbReference type="InterPro" id="IPR011055">
    <property type="entry name" value="Dup_hybrid_motif"/>
</dbReference>
<dbReference type="Pfam" id="PF01464">
    <property type="entry name" value="SLT"/>
    <property type="match status" value="1"/>
</dbReference>
<evidence type="ECO:0000313" key="6">
    <source>
        <dbReference type="Proteomes" id="UP000241639"/>
    </source>
</evidence>
<feature type="domain" description="M23ase beta-sheet core" evidence="4">
    <location>
        <begin position="247"/>
        <end position="344"/>
    </location>
</feature>
<gene>
    <name evidence="5" type="ORF">C8J48_3725</name>
</gene>
<evidence type="ECO:0000256" key="2">
    <source>
        <dbReference type="SAM" id="Phobius"/>
    </source>
</evidence>
<comment type="caution">
    <text evidence="5">The sequence shown here is derived from an EMBL/GenBank/DDBJ whole genome shotgun (WGS) entry which is preliminary data.</text>
</comment>
<organism evidence="5 6">
    <name type="scientific">Desmospora activa DSM 45169</name>
    <dbReference type="NCBI Taxonomy" id="1121389"/>
    <lineage>
        <taxon>Bacteria</taxon>
        <taxon>Bacillati</taxon>
        <taxon>Bacillota</taxon>
        <taxon>Bacilli</taxon>
        <taxon>Bacillales</taxon>
        <taxon>Thermoactinomycetaceae</taxon>
        <taxon>Desmospora</taxon>
    </lineage>
</organism>
<dbReference type="InterPro" id="IPR008258">
    <property type="entry name" value="Transglycosylase_SLT_dom_1"/>
</dbReference>
<dbReference type="RefSeq" id="WP_107728679.1">
    <property type="nucleotide sequence ID" value="NZ_PZZP01000006.1"/>
</dbReference>